<dbReference type="HOGENOM" id="CLU_011220_3_1_1"/>
<feature type="domain" description="DUF155" evidence="4">
    <location>
        <begin position="334"/>
        <end position="510"/>
    </location>
</feature>
<gene>
    <name evidence="5" type="ORF">M413DRAFT_440600</name>
</gene>
<keyword evidence="3" id="KW-0472">Membrane</keyword>
<dbReference type="PANTHER" id="PTHR16255:SF4">
    <property type="entry name" value="SPORULATION PROTEIN RMD8"/>
    <property type="match status" value="1"/>
</dbReference>
<evidence type="ECO:0000313" key="5">
    <source>
        <dbReference type="EMBL" id="KIM47053.1"/>
    </source>
</evidence>
<evidence type="ECO:0000259" key="4">
    <source>
        <dbReference type="Pfam" id="PF02582"/>
    </source>
</evidence>
<keyword evidence="3" id="KW-0812">Transmembrane</keyword>
<comment type="similarity">
    <text evidence="1">Belongs to the RMD1/sif2 family.</text>
</comment>
<dbReference type="GO" id="GO:0005739">
    <property type="term" value="C:mitochondrion"/>
    <property type="evidence" value="ECO:0007669"/>
    <property type="project" value="UniProtKB-ARBA"/>
</dbReference>
<feature type="region of interest" description="Disordered" evidence="2">
    <location>
        <begin position="222"/>
        <end position="266"/>
    </location>
</feature>
<dbReference type="InterPro" id="IPR003734">
    <property type="entry name" value="DUF155"/>
</dbReference>
<evidence type="ECO:0000256" key="2">
    <source>
        <dbReference type="SAM" id="MobiDB-lite"/>
    </source>
</evidence>
<feature type="compositionally biased region" description="Basic and acidic residues" evidence="2">
    <location>
        <begin position="248"/>
        <end position="266"/>
    </location>
</feature>
<reference evidence="6" key="2">
    <citation type="submission" date="2015-01" db="EMBL/GenBank/DDBJ databases">
        <title>Evolutionary Origins and Diversification of the Mycorrhizal Mutualists.</title>
        <authorList>
            <consortium name="DOE Joint Genome Institute"/>
            <consortium name="Mycorrhizal Genomics Consortium"/>
            <person name="Kohler A."/>
            <person name="Kuo A."/>
            <person name="Nagy L.G."/>
            <person name="Floudas D."/>
            <person name="Copeland A."/>
            <person name="Barry K.W."/>
            <person name="Cichocki N."/>
            <person name="Veneault-Fourrey C."/>
            <person name="LaButti K."/>
            <person name="Lindquist E.A."/>
            <person name="Lipzen A."/>
            <person name="Lundell T."/>
            <person name="Morin E."/>
            <person name="Murat C."/>
            <person name="Riley R."/>
            <person name="Ohm R."/>
            <person name="Sun H."/>
            <person name="Tunlid A."/>
            <person name="Henrissat B."/>
            <person name="Grigoriev I.V."/>
            <person name="Hibbett D.S."/>
            <person name="Martin F."/>
        </authorList>
    </citation>
    <scope>NUCLEOTIDE SEQUENCE [LARGE SCALE GENOMIC DNA]</scope>
    <source>
        <strain evidence="6">h7</strain>
    </source>
</reference>
<proteinExistence type="inferred from homology"/>
<dbReference type="OrthoDB" id="18302at2759"/>
<accession>A0A0C2YB54</accession>
<feature type="region of interest" description="Disordered" evidence="2">
    <location>
        <begin position="290"/>
        <end position="326"/>
    </location>
</feature>
<dbReference type="Proteomes" id="UP000053424">
    <property type="component" value="Unassembled WGS sequence"/>
</dbReference>
<name>A0A0C2YB54_HEBCY</name>
<feature type="region of interest" description="Disordered" evidence="2">
    <location>
        <begin position="1"/>
        <end position="68"/>
    </location>
</feature>
<dbReference type="Pfam" id="PF02582">
    <property type="entry name" value="DUF155"/>
    <property type="match status" value="1"/>
</dbReference>
<protein>
    <recommendedName>
        <fullName evidence="4">DUF155 domain-containing protein</fullName>
    </recommendedName>
</protein>
<sequence>MSQKPLYATSRLPSNSHLPGRRKPVSRFSSLGLPTDGRASSIGPSLSRRASVAGLTSGPKSQRSSKTTHKLVVLPSAPQTRPFLTDVEDDLTLGHEADGGVREYKSQAERMTKFQRKEAGYKRITAYCVAESFKMKLLSSFLKREHNVSPRAFDEALYVMYHLPLLPGYGPNTNVRSSAATVTKTGESRLAHLSEAEENGYQGTYFTSPPERSEIELREGYISSSSPVNSRSRVGGTPAHFDGLLSHTETDTETEHERERERGHEHEYEPGILPELETPISEIVPGTSYPNVDIDPGAETDPGVYPQHGTPDYTLEQPSHEASQPQREDDVAEVVFFEYGVLVFFGLKEQQEKDIIEDIEKAGILKRKIEEEDWEIEECHFTHDPHIAYPRIYNDFFTLKSRSHLLKLSIAHALAQSTLLARYETTAQRVLSSPLSLSIPKQMAISGALKLLRHDALKMTGRLFKLRRDVNLVSNVLDVPELFWSEASLKELYDAVREYVEIKPRVQVLNEKLGVASDFLDAIHDHLNNSAMERITWIIIWLIVVACVVELGEVIARLVLHAASTKSMRLAASTIAQPLSREETLRTLERMMVVQS</sequence>
<evidence type="ECO:0000313" key="6">
    <source>
        <dbReference type="Proteomes" id="UP000053424"/>
    </source>
</evidence>
<organism evidence="5 6">
    <name type="scientific">Hebeloma cylindrosporum</name>
    <dbReference type="NCBI Taxonomy" id="76867"/>
    <lineage>
        <taxon>Eukaryota</taxon>
        <taxon>Fungi</taxon>
        <taxon>Dikarya</taxon>
        <taxon>Basidiomycota</taxon>
        <taxon>Agaricomycotina</taxon>
        <taxon>Agaricomycetes</taxon>
        <taxon>Agaricomycetidae</taxon>
        <taxon>Agaricales</taxon>
        <taxon>Agaricineae</taxon>
        <taxon>Hymenogastraceae</taxon>
        <taxon>Hebeloma</taxon>
    </lineage>
</organism>
<reference evidence="5 6" key="1">
    <citation type="submission" date="2014-04" db="EMBL/GenBank/DDBJ databases">
        <authorList>
            <consortium name="DOE Joint Genome Institute"/>
            <person name="Kuo A."/>
            <person name="Gay G."/>
            <person name="Dore J."/>
            <person name="Kohler A."/>
            <person name="Nagy L.G."/>
            <person name="Floudas D."/>
            <person name="Copeland A."/>
            <person name="Barry K.W."/>
            <person name="Cichocki N."/>
            <person name="Veneault-Fourrey C."/>
            <person name="LaButti K."/>
            <person name="Lindquist E.A."/>
            <person name="Lipzen A."/>
            <person name="Lundell T."/>
            <person name="Morin E."/>
            <person name="Murat C."/>
            <person name="Sun H."/>
            <person name="Tunlid A."/>
            <person name="Henrissat B."/>
            <person name="Grigoriev I.V."/>
            <person name="Hibbett D.S."/>
            <person name="Martin F."/>
            <person name="Nordberg H.P."/>
            <person name="Cantor M.N."/>
            <person name="Hua S.X."/>
        </authorList>
    </citation>
    <scope>NUCLEOTIDE SEQUENCE [LARGE SCALE GENOMIC DNA]</scope>
    <source>
        <strain evidence="6">h7</strain>
    </source>
</reference>
<keyword evidence="3" id="KW-1133">Transmembrane helix</keyword>
<dbReference type="EMBL" id="KN831770">
    <property type="protein sequence ID" value="KIM47053.1"/>
    <property type="molecule type" value="Genomic_DNA"/>
</dbReference>
<dbReference type="InterPro" id="IPR051624">
    <property type="entry name" value="RMD1/Sad1-interacting"/>
</dbReference>
<feature type="compositionally biased region" description="Polar residues" evidence="2">
    <location>
        <begin position="316"/>
        <end position="325"/>
    </location>
</feature>
<dbReference type="PANTHER" id="PTHR16255">
    <property type="entry name" value="REQUIRED FOR MEIOTIC NUCLEAR DIVISION PROTEIN 1 HOMOLOG"/>
    <property type="match status" value="1"/>
</dbReference>
<evidence type="ECO:0000256" key="3">
    <source>
        <dbReference type="SAM" id="Phobius"/>
    </source>
</evidence>
<feature type="compositionally biased region" description="Low complexity" evidence="2">
    <location>
        <begin position="223"/>
        <end position="234"/>
    </location>
</feature>
<evidence type="ECO:0000256" key="1">
    <source>
        <dbReference type="ARBA" id="ARBA00008306"/>
    </source>
</evidence>
<dbReference type="AlphaFoldDB" id="A0A0C2YB54"/>
<feature type="transmembrane region" description="Helical" evidence="3">
    <location>
        <begin position="535"/>
        <end position="560"/>
    </location>
</feature>
<keyword evidence="6" id="KW-1185">Reference proteome</keyword>